<feature type="compositionally biased region" description="Polar residues" evidence="1">
    <location>
        <begin position="213"/>
        <end position="235"/>
    </location>
</feature>
<gene>
    <name evidence="2" type="ORF">TKK_015366</name>
</gene>
<comment type="caution">
    <text evidence="2">The sequence shown here is derived from an EMBL/GenBank/DDBJ whole genome shotgun (WGS) entry which is preliminary data.</text>
</comment>
<reference evidence="2 3" key="1">
    <citation type="journal article" date="2024" name="bioRxiv">
        <title>A reference genome for Trichogramma kaykai: A tiny desert-dwelling parasitoid wasp with competing sex-ratio distorters.</title>
        <authorList>
            <person name="Culotta J."/>
            <person name="Lindsey A.R."/>
        </authorList>
    </citation>
    <scope>NUCLEOTIDE SEQUENCE [LARGE SCALE GENOMIC DNA]</scope>
    <source>
        <strain evidence="2 3">KSX58</strain>
    </source>
</reference>
<accession>A0ABD2WAC9</accession>
<feature type="region of interest" description="Disordered" evidence="1">
    <location>
        <begin position="208"/>
        <end position="244"/>
    </location>
</feature>
<protein>
    <submittedName>
        <fullName evidence="2">Uncharacterized protein</fullName>
    </submittedName>
</protein>
<feature type="compositionally biased region" description="Low complexity" evidence="1">
    <location>
        <begin position="173"/>
        <end position="189"/>
    </location>
</feature>
<organism evidence="2 3">
    <name type="scientific">Trichogramma kaykai</name>
    <dbReference type="NCBI Taxonomy" id="54128"/>
    <lineage>
        <taxon>Eukaryota</taxon>
        <taxon>Metazoa</taxon>
        <taxon>Ecdysozoa</taxon>
        <taxon>Arthropoda</taxon>
        <taxon>Hexapoda</taxon>
        <taxon>Insecta</taxon>
        <taxon>Pterygota</taxon>
        <taxon>Neoptera</taxon>
        <taxon>Endopterygota</taxon>
        <taxon>Hymenoptera</taxon>
        <taxon>Apocrita</taxon>
        <taxon>Proctotrupomorpha</taxon>
        <taxon>Chalcidoidea</taxon>
        <taxon>Trichogrammatidae</taxon>
        <taxon>Trichogramma</taxon>
    </lineage>
</organism>
<dbReference type="EMBL" id="JBJJXI010000122">
    <property type="protein sequence ID" value="KAL3390025.1"/>
    <property type="molecule type" value="Genomic_DNA"/>
</dbReference>
<evidence type="ECO:0000256" key="1">
    <source>
        <dbReference type="SAM" id="MobiDB-lite"/>
    </source>
</evidence>
<feature type="region of interest" description="Disordered" evidence="1">
    <location>
        <begin position="154"/>
        <end position="189"/>
    </location>
</feature>
<name>A0ABD2WAC9_9HYME</name>
<keyword evidence="3" id="KW-1185">Reference proteome</keyword>
<evidence type="ECO:0000313" key="3">
    <source>
        <dbReference type="Proteomes" id="UP001627154"/>
    </source>
</evidence>
<dbReference type="Proteomes" id="UP001627154">
    <property type="component" value="Unassembled WGS sequence"/>
</dbReference>
<dbReference type="AlphaFoldDB" id="A0ABD2WAC9"/>
<proteinExistence type="predicted"/>
<sequence>MSNQVFFTWQICRAKYLSRSAQVVYIFSEQQLIQSQARARRQTWGYVKACTTPKLVDAPLAPVAPPEEEVVVRKVLVSKSIQQHSTSTSHNPGGYAELDSSGAISYAHQRSGSSYEHSAGGGYGYDGDGGGAGGSSYAPKSGYMAVSQTDGGSISGEGYGHQRGASGYSRQVASSSNNQGSLASASANGSGYAQRTGYMAVSQSDSGCEPANGYSQKASGYKSHSSAGEYNNQHSRGYGNSARRQVIGGDYGGLEEDTVTIRQTTYTERHDNY</sequence>
<evidence type="ECO:0000313" key="2">
    <source>
        <dbReference type="EMBL" id="KAL3390025.1"/>
    </source>
</evidence>